<dbReference type="InterPro" id="IPR016181">
    <property type="entry name" value="Acyl_CoA_acyltransferase"/>
</dbReference>
<keyword evidence="3" id="KW-1185">Reference proteome</keyword>
<comment type="caution">
    <text evidence="2">The sequence shown here is derived from an EMBL/GenBank/DDBJ whole genome shotgun (WGS) entry which is preliminary data.</text>
</comment>
<feature type="domain" description="N-acetyltransferase" evidence="1">
    <location>
        <begin position="8"/>
        <end position="160"/>
    </location>
</feature>
<protein>
    <submittedName>
        <fullName evidence="2">GNAT superfamily N-acetyltransferase</fullName>
    </submittedName>
</protein>
<dbReference type="AlphaFoldDB" id="A0A7X5V8P7"/>
<dbReference type="RefSeq" id="WP_167205099.1">
    <property type="nucleotide sequence ID" value="NZ_JAASRO010000001.1"/>
</dbReference>
<proteinExistence type="predicted"/>
<keyword evidence="2" id="KW-0808">Transferase</keyword>
<name>A0A7X5V8P7_9ACTN</name>
<dbReference type="Proteomes" id="UP000555407">
    <property type="component" value="Unassembled WGS sequence"/>
</dbReference>
<organism evidence="2 3">
    <name type="scientific">Kribbella shirazensis</name>
    <dbReference type="NCBI Taxonomy" id="1105143"/>
    <lineage>
        <taxon>Bacteria</taxon>
        <taxon>Bacillati</taxon>
        <taxon>Actinomycetota</taxon>
        <taxon>Actinomycetes</taxon>
        <taxon>Propionibacteriales</taxon>
        <taxon>Kribbellaceae</taxon>
        <taxon>Kribbella</taxon>
    </lineage>
</organism>
<evidence type="ECO:0000259" key="1">
    <source>
        <dbReference type="PROSITE" id="PS51186"/>
    </source>
</evidence>
<reference evidence="2 3" key="1">
    <citation type="submission" date="2020-03" db="EMBL/GenBank/DDBJ databases">
        <title>Sequencing the genomes of 1000 actinobacteria strains.</title>
        <authorList>
            <person name="Klenk H.-P."/>
        </authorList>
    </citation>
    <scope>NUCLEOTIDE SEQUENCE [LARGE SCALE GENOMIC DNA]</scope>
    <source>
        <strain evidence="2 3">DSM 45490</strain>
    </source>
</reference>
<dbReference type="EMBL" id="JAASRO010000001">
    <property type="protein sequence ID" value="NIK56017.1"/>
    <property type="molecule type" value="Genomic_DNA"/>
</dbReference>
<dbReference type="GO" id="GO:0016747">
    <property type="term" value="F:acyltransferase activity, transferring groups other than amino-acyl groups"/>
    <property type="evidence" value="ECO:0007669"/>
    <property type="project" value="InterPro"/>
</dbReference>
<dbReference type="Gene3D" id="3.40.630.30">
    <property type="match status" value="1"/>
</dbReference>
<evidence type="ECO:0000313" key="3">
    <source>
        <dbReference type="Proteomes" id="UP000555407"/>
    </source>
</evidence>
<dbReference type="InterPro" id="IPR000182">
    <property type="entry name" value="GNAT_dom"/>
</dbReference>
<dbReference type="PROSITE" id="PS51186">
    <property type="entry name" value="GNAT"/>
    <property type="match status" value="1"/>
</dbReference>
<dbReference type="Pfam" id="PF00583">
    <property type="entry name" value="Acetyltransf_1"/>
    <property type="match status" value="1"/>
</dbReference>
<evidence type="ECO:0000313" key="2">
    <source>
        <dbReference type="EMBL" id="NIK56017.1"/>
    </source>
</evidence>
<gene>
    <name evidence="2" type="ORF">BJY22_001734</name>
</gene>
<sequence>MAEVVVPLTVRDLVTADLPTLGEPPTKVISMEKELGRVRLGEVDYVAVCTPSGQPVGFGGVDYTKPAGGATLYQLSVVEALQSCGIGTILIGALEDRIRARGIPFAELGIDDAYPRPRALYERLGYVVSGSELGAWDQDAPDGSVRRYETTITLLRKNLSV</sequence>
<dbReference type="SUPFAM" id="SSF55729">
    <property type="entry name" value="Acyl-CoA N-acyltransferases (Nat)"/>
    <property type="match status" value="1"/>
</dbReference>
<accession>A0A7X5V8P7</accession>